<keyword evidence="1" id="KW-0418">Kinase</keyword>
<comment type="caution">
    <text evidence="1">The sequence shown here is derived from an EMBL/GenBank/DDBJ whole genome shotgun (WGS) entry which is preliminary data.</text>
</comment>
<gene>
    <name evidence="1" type="ORF">STAS_13655</name>
</gene>
<keyword evidence="2" id="KW-1185">Reference proteome</keyword>
<dbReference type="EMBL" id="BKCP01005306">
    <property type="protein sequence ID" value="GER37252.1"/>
    <property type="molecule type" value="Genomic_DNA"/>
</dbReference>
<reference evidence="2" key="1">
    <citation type="journal article" date="2019" name="Curr. Biol.">
        <title>Genome Sequence of Striga asiatica Provides Insight into the Evolution of Plant Parasitism.</title>
        <authorList>
            <person name="Yoshida S."/>
            <person name="Kim S."/>
            <person name="Wafula E.K."/>
            <person name="Tanskanen J."/>
            <person name="Kim Y.M."/>
            <person name="Honaas L."/>
            <person name="Yang Z."/>
            <person name="Spallek T."/>
            <person name="Conn C.E."/>
            <person name="Ichihashi Y."/>
            <person name="Cheong K."/>
            <person name="Cui S."/>
            <person name="Der J.P."/>
            <person name="Gundlach H."/>
            <person name="Jiao Y."/>
            <person name="Hori C."/>
            <person name="Ishida J.K."/>
            <person name="Kasahara H."/>
            <person name="Kiba T."/>
            <person name="Kim M.S."/>
            <person name="Koo N."/>
            <person name="Laohavisit A."/>
            <person name="Lee Y.H."/>
            <person name="Lumba S."/>
            <person name="McCourt P."/>
            <person name="Mortimer J.C."/>
            <person name="Mutuku J.M."/>
            <person name="Nomura T."/>
            <person name="Sasaki-Sekimoto Y."/>
            <person name="Seto Y."/>
            <person name="Wang Y."/>
            <person name="Wakatake T."/>
            <person name="Sakakibara H."/>
            <person name="Demura T."/>
            <person name="Yamaguchi S."/>
            <person name="Yoneyama K."/>
            <person name="Manabe R.I."/>
            <person name="Nelson D.C."/>
            <person name="Schulman A.H."/>
            <person name="Timko M.P."/>
            <person name="dePamphilis C.W."/>
            <person name="Choi D."/>
            <person name="Shirasu K."/>
        </authorList>
    </citation>
    <scope>NUCLEOTIDE SEQUENCE [LARGE SCALE GENOMIC DNA]</scope>
    <source>
        <strain evidence="2">cv. UVA1</strain>
    </source>
</reference>
<keyword evidence="1" id="KW-0808">Transferase</keyword>
<sequence>MCKVQARLYVGAFAVRVKCKRSRAQTLSWAGRTLSVSANLQLCPGRRRCRDNCFAARRRRIPSPPSSAAEKPRPSPVHLHAARFSPEHVTLAGVVDVVANAIDKRTPASEQLRSNGVNFSNVHMAAISQEVVGTCKCTEEVGMVMVVEENYQHTEVAVMVKEEVVEEISMEAAVETCKCTEVVGMVKVGVVIYKQMEGEEILVEVMET</sequence>
<dbReference type="GO" id="GO:0016301">
    <property type="term" value="F:kinase activity"/>
    <property type="evidence" value="ECO:0007669"/>
    <property type="project" value="UniProtKB-KW"/>
</dbReference>
<organism evidence="1 2">
    <name type="scientific">Striga asiatica</name>
    <name type="common">Asiatic witchweed</name>
    <name type="synonym">Buchnera asiatica</name>
    <dbReference type="NCBI Taxonomy" id="4170"/>
    <lineage>
        <taxon>Eukaryota</taxon>
        <taxon>Viridiplantae</taxon>
        <taxon>Streptophyta</taxon>
        <taxon>Embryophyta</taxon>
        <taxon>Tracheophyta</taxon>
        <taxon>Spermatophyta</taxon>
        <taxon>Magnoliopsida</taxon>
        <taxon>eudicotyledons</taxon>
        <taxon>Gunneridae</taxon>
        <taxon>Pentapetalae</taxon>
        <taxon>asterids</taxon>
        <taxon>lamiids</taxon>
        <taxon>Lamiales</taxon>
        <taxon>Orobanchaceae</taxon>
        <taxon>Buchnereae</taxon>
        <taxon>Striga</taxon>
    </lineage>
</organism>
<proteinExistence type="predicted"/>
<protein>
    <submittedName>
        <fullName evidence="1">Signal transduction histidine kinase</fullName>
    </submittedName>
</protein>
<dbReference type="Proteomes" id="UP000325081">
    <property type="component" value="Unassembled WGS sequence"/>
</dbReference>
<name>A0A5A7PXI2_STRAF</name>
<evidence type="ECO:0000313" key="2">
    <source>
        <dbReference type="Proteomes" id="UP000325081"/>
    </source>
</evidence>
<accession>A0A5A7PXI2</accession>
<evidence type="ECO:0000313" key="1">
    <source>
        <dbReference type="EMBL" id="GER37252.1"/>
    </source>
</evidence>
<dbReference type="AlphaFoldDB" id="A0A5A7PXI2"/>